<protein>
    <submittedName>
        <fullName evidence="3">Uncharacterized protein</fullName>
    </submittedName>
</protein>
<evidence type="ECO:0000256" key="1">
    <source>
        <dbReference type="SAM" id="MobiDB-lite"/>
    </source>
</evidence>
<keyword evidence="4" id="KW-1185">Reference proteome</keyword>
<evidence type="ECO:0000256" key="2">
    <source>
        <dbReference type="SAM" id="Phobius"/>
    </source>
</evidence>
<name>A0AB34K549_PRYPA</name>
<dbReference type="AlphaFoldDB" id="A0AB34K549"/>
<reference evidence="3 4" key="1">
    <citation type="journal article" date="2024" name="Science">
        <title>Giant polyketide synthase enzymes in the biosynthesis of giant marine polyether toxins.</title>
        <authorList>
            <person name="Fallon T.R."/>
            <person name="Shende V.V."/>
            <person name="Wierzbicki I.H."/>
            <person name="Pendleton A.L."/>
            <person name="Watervoot N.F."/>
            <person name="Auber R.P."/>
            <person name="Gonzalez D.J."/>
            <person name="Wisecaver J.H."/>
            <person name="Moore B.S."/>
        </authorList>
    </citation>
    <scope>NUCLEOTIDE SEQUENCE [LARGE SCALE GENOMIC DNA]</scope>
    <source>
        <strain evidence="3 4">12B1</strain>
    </source>
</reference>
<dbReference type="EMBL" id="JBGBPQ010000001">
    <property type="protein sequence ID" value="KAL1529395.1"/>
    <property type="molecule type" value="Genomic_DNA"/>
</dbReference>
<feature type="transmembrane region" description="Helical" evidence="2">
    <location>
        <begin position="61"/>
        <end position="78"/>
    </location>
</feature>
<proteinExistence type="predicted"/>
<organism evidence="3 4">
    <name type="scientific">Prymnesium parvum</name>
    <name type="common">Toxic golden alga</name>
    <dbReference type="NCBI Taxonomy" id="97485"/>
    <lineage>
        <taxon>Eukaryota</taxon>
        <taxon>Haptista</taxon>
        <taxon>Haptophyta</taxon>
        <taxon>Prymnesiophyceae</taxon>
        <taxon>Prymnesiales</taxon>
        <taxon>Prymnesiaceae</taxon>
        <taxon>Prymnesium</taxon>
    </lineage>
</organism>
<accession>A0AB34K549</accession>
<keyword evidence="2" id="KW-0472">Membrane</keyword>
<feature type="compositionally biased region" description="Low complexity" evidence="1">
    <location>
        <begin position="1"/>
        <end position="13"/>
    </location>
</feature>
<feature type="region of interest" description="Disordered" evidence="1">
    <location>
        <begin position="1"/>
        <end position="24"/>
    </location>
</feature>
<gene>
    <name evidence="3" type="ORF">AB1Y20_000345</name>
</gene>
<dbReference type="Proteomes" id="UP001515480">
    <property type="component" value="Unassembled WGS sequence"/>
</dbReference>
<keyword evidence="2" id="KW-0812">Transmembrane</keyword>
<evidence type="ECO:0000313" key="3">
    <source>
        <dbReference type="EMBL" id="KAL1529395.1"/>
    </source>
</evidence>
<comment type="caution">
    <text evidence="3">The sequence shown here is derived from an EMBL/GenBank/DDBJ whole genome shotgun (WGS) entry which is preliminary data.</text>
</comment>
<keyword evidence="2" id="KW-1133">Transmembrane helix</keyword>
<sequence>MAHADAALRAHAAQNDPAQLRKRPSIPTGQLKFLTPLLWAPAVPLIRIGMGHPRLQHARPYAVAVCIVAANLHAFFLISNPDLSDEALGR</sequence>
<evidence type="ECO:0000313" key="4">
    <source>
        <dbReference type="Proteomes" id="UP001515480"/>
    </source>
</evidence>